<dbReference type="Proteomes" id="UP001162992">
    <property type="component" value="Chromosome 19"/>
</dbReference>
<dbReference type="EMBL" id="CM055110">
    <property type="protein sequence ID" value="KAJ7520485.1"/>
    <property type="molecule type" value="Genomic_DNA"/>
</dbReference>
<evidence type="ECO:0000313" key="2">
    <source>
        <dbReference type="Proteomes" id="UP001162992"/>
    </source>
</evidence>
<accession>A0ACC2ASP0</accession>
<reference evidence="2" key="1">
    <citation type="journal article" date="2024" name="Proc. Natl. Acad. Sci. U.S.A.">
        <title>Extraordinary preservation of gene collinearity over three hundred million years revealed in homosporous lycophytes.</title>
        <authorList>
            <person name="Li C."/>
            <person name="Wickell D."/>
            <person name="Kuo L.Y."/>
            <person name="Chen X."/>
            <person name="Nie B."/>
            <person name="Liao X."/>
            <person name="Peng D."/>
            <person name="Ji J."/>
            <person name="Jenkins J."/>
            <person name="Williams M."/>
            <person name="Shu S."/>
            <person name="Plott C."/>
            <person name="Barry K."/>
            <person name="Rajasekar S."/>
            <person name="Grimwood J."/>
            <person name="Han X."/>
            <person name="Sun S."/>
            <person name="Hou Z."/>
            <person name="He W."/>
            <person name="Dai G."/>
            <person name="Sun C."/>
            <person name="Schmutz J."/>
            <person name="Leebens-Mack J.H."/>
            <person name="Li F.W."/>
            <person name="Wang L."/>
        </authorList>
    </citation>
    <scope>NUCLEOTIDE SEQUENCE [LARGE SCALE GENOMIC DNA]</scope>
    <source>
        <strain evidence="2">cv. PW_Plant_1</strain>
    </source>
</reference>
<gene>
    <name evidence="1" type="ORF">O6H91_19G008000</name>
</gene>
<name>A0ACC2ASP0_DIPCM</name>
<keyword evidence="2" id="KW-1185">Reference proteome</keyword>
<sequence length="894" mass="98668">MKTVNEDLRIMRSIAVLVMLVNLTLISVEVECVSAIPPKSLHIDTDMDNEDGLALLYILKQPRSDIDVKSITINADSWSTAGSAVNYVYDLLYMMDRQDIAVGVGGEGGISDDGIISENVGGYLPIIEQGESTAGGCRYRQAINPGPGGFVDADTNFGLVREYLSHGSRSYVPQKQPTAQEVLLKTLQRGPTTILLLGGHTNLALLLMSHPEVKSNIEHIYLMGGSVNGSNPTGCCPKGSSDTSCSSLSCGTKGNLFSAFNSNPDAEFNVFMDPFAAFQVFHSGRPITEIPLDVTNQVPITKLFINDLEKTRETLEANYAFQTFKMIRDTWYGDGFFKNSYFLWDTFASAVAISGMLNGHDINLNKYAVLEYKNVTVVTSDQPYGVQDSSDPFFYNRTTPRFHLQKNGVHSGHVERGIEDPFCFNPNGRGTCKDGAIMEVLGEGGARIQVAVKPKKYVGGNSTLGLQIYEDYLHDLNKWSQRGRFSFKTDFPNYKRVFYQKHDSSIRGKPVVFDMDMSPGDMISLFYLLKAPVELIDLKAVTVTATGWANAAAIDIVYDMLHMMGRDDVDVGLGSYFALNQPFVSYSTNGDCKYQQAIPNGAGGMLDSDTLFGFARELPQSPRGYTAQNSVEFGAPRNTEHPKERQPLANEVLLKVFNRTSSKERVTILASGPLTNIATFLSSYPSFQTKIEELYITGGSIQPGAYSWPKVNPEGRGNLFTIPQNKDAEFNFFLDPEAAHQVLNSSLNITLIPIDATGQVPLSETYLEILKKAPKTAELSFVYRLLSRIWKLHKTGDPYKFTNYLVGETLAAAVLVNPHSIKTMFNKTRIQVEATGDISTDGVIRVDPNGTPIRYVSHVDSLAYIQQLTSLLSSPNNTAVVPSYKSQKLKWKKC</sequence>
<protein>
    <submittedName>
        <fullName evidence="1">Uncharacterized protein</fullName>
    </submittedName>
</protein>
<comment type="caution">
    <text evidence="1">The sequence shown here is derived from an EMBL/GenBank/DDBJ whole genome shotgun (WGS) entry which is preliminary data.</text>
</comment>
<evidence type="ECO:0000313" key="1">
    <source>
        <dbReference type="EMBL" id="KAJ7520485.1"/>
    </source>
</evidence>
<proteinExistence type="predicted"/>
<organism evidence="1 2">
    <name type="scientific">Diphasiastrum complanatum</name>
    <name type="common">Issler's clubmoss</name>
    <name type="synonym">Lycopodium complanatum</name>
    <dbReference type="NCBI Taxonomy" id="34168"/>
    <lineage>
        <taxon>Eukaryota</taxon>
        <taxon>Viridiplantae</taxon>
        <taxon>Streptophyta</taxon>
        <taxon>Embryophyta</taxon>
        <taxon>Tracheophyta</taxon>
        <taxon>Lycopodiopsida</taxon>
        <taxon>Lycopodiales</taxon>
        <taxon>Lycopodiaceae</taxon>
        <taxon>Lycopodioideae</taxon>
        <taxon>Diphasiastrum</taxon>
    </lineage>
</organism>